<feature type="transmembrane region" description="Helical" evidence="1">
    <location>
        <begin position="83"/>
        <end position="101"/>
    </location>
</feature>
<protein>
    <submittedName>
        <fullName evidence="2">Uncharacterized protein</fullName>
    </submittedName>
</protein>
<evidence type="ECO:0000313" key="3">
    <source>
        <dbReference type="Proteomes" id="UP001209854"/>
    </source>
</evidence>
<gene>
    <name evidence="2" type="ORF">NX722_07610</name>
</gene>
<accession>A0ABT3MT21</accession>
<dbReference type="Proteomes" id="UP001209854">
    <property type="component" value="Unassembled WGS sequence"/>
</dbReference>
<feature type="transmembrane region" description="Helical" evidence="1">
    <location>
        <begin position="54"/>
        <end position="71"/>
    </location>
</feature>
<evidence type="ECO:0000313" key="2">
    <source>
        <dbReference type="EMBL" id="MCW7552514.1"/>
    </source>
</evidence>
<evidence type="ECO:0000256" key="1">
    <source>
        <dbReference type="SAM" id="Phobius"/>
    </source>
</evidence>
<sequence length="105" mass="11178">MKKMQEVLKTIDLANNGITESHVSINSGLIGNITFYHIEEYSFSTNGGVGKSDLIGSTLVGGLAGLGAIAGDPKIRGPFFKGIRLIATGIGACMLVNYMLLKYKR</sequence>
<comment type="caution">
    <text evidence="2">The sequence shown here is derived from an EMBL/GenBank/DDBJ whole genome shotgun (WGS) entry which is preliminary data.</text>
</comment>
<keyword evidence="1" id="KW-0472">Membrane</keyword>
<keyword evidence="1" id="KW-0812">Transmembrane</keyword>
<proteinExistence type="predicted"/>
<keyword evidence="3" id="KW-1185">Reference proteome</keyword>
<reference evidence="2 3" key="1">
    <citation type="submission" date="2022-10" db="EMBL/GenBank/DDBJ databases">
        <title>High-quality genome sequences of two octocoral-associated bacteria, Endozoicomonas euniceicola EF212 and Endozoicomonas gorgoniicola PS125.</title>
        <authorList>
            <person name="Chiou Y.-J."/>
            <person name="Chen Y.-H."/>
        </authorList>
    </citation>
    <scope>NUCLEOTIDE SEQUENCE [LARGE SCALE GENOMIC DNA]</scope>
    <source>
        <strain evidence="2 3">PS125</strain>
    </source>
</reference>
<dbReference type="EMBL" id="JAPFCC010000001">
    <property type="protein sequence ID" value="MCW7552514.1"/>
    <property type="molecule type" value="Genomic_DNA"/>
</dbReference>
<name>A0ABT3MT21_9GAMM</name>
<keyword evidence="1" id="KW-1133">Transmembrane helix</keyword>
<dbReference type="RefSeq" id="WP_262567468.1">
    <property type="nucleotide sequence ID" value="NZ_JAPFCC010000001.1"/>
</dbReference>
<organism evidence="2 3">
    <name type="scientific">Endozoicomonas gorgoniicola</name>
    <dbReference type="NCBI Taxonomy" id="1234144"/>
    <lineage>
        <taxon>Bacteria</taxon>
        <taxon>Pseudomonadati</taxon>
        <taxon>Pseudomonadota</taxon>
        <taxon>Gammaproteobacteria</taxon>
        <taxon>Oceanospirillales</taxon>
        <taxon>Endozoicomonadaceae</taxon>
        <taxon>Endozoicomonas</taxon>
    </lineage>
</organism>